<dbReference type="Pfam" id="PF07332">
    <property type="entry name" value="Phage_holin_3_6"/>
    <property type="match status" value="1"/>
</dbReference>
<gene>
    <name evidence="2" type="ORF">AB0I48_13725</name>
</gene>
<evidence type="ECO:0000313" key="3">
    <source>
        <dbReference type="Proteomes" id="UP001551695"/>
    </source>
</evidence>
<dbReference type="RefSeq" id="WP_357783513.1">
    <property type="nucleotide sequence ID" value="NZ_JBFAKC010000005.1"/>
</dbReference>
<comment type="caution">
    <text evidence="2">The sequence shown here is derived from an EMBL/GenBank/DDBJ whole genome shotgun (WGS) entry which is preliminary data.</text>
</comment>
<dbReference type="InterPro" id="IPR009937">
    <property type="entry name" value="Phage_holin_3_6"/>
</dbReference>
<keyword evidence="1" id="KW-1133">Transmembrane helix</keyword>
<name>A0ABV3FT76_9NOCA</name>
<reference evidence="2 3" key="1">
    <citation type="submission" date="2024-06" db="EMBL/GenBank/DDBJ databases">
        <title>The Natural Products Discovery Center: Release of the First 8490 Sequenced Strains for Exploring Actinobacteria Biosynthetic Diversity.</title>
        <authorList>
            <person name="Kalkreuter E."/>
            <person name="Kautsar S.A."/>
            <person name="Yang D."/>
            <person name="Bader C.D."/>
            <person name="Teijaro C.N."/>
            <person name="Fluegel L."/>
            <person name="Davis C.M."/>
            <person name="Simpson J.R."/>
            <person name="Lauterbach L."/>
            <person name="Steele A.D."/>
            <person name="Gui C."/>
            <person name="Meng S."/>
            <person name="Li G."/>
            <person name="Viehrig K."/>
            <person name="Ye F."/>
            <person name="Su P."/>
            <person name="Kiefer A.F."/>
            <person name="Nichols A."/>
            <person name="Cepeda A.J."/>
            <person name="Yan W."/>
            <person name="Fan B."/>
            <person name="Jiang Y."/>
            <person name="Adhikari A."/>
            <person name="Zheng C.-J."/>
            <person name="Schuster L."/>
            <person name="Cowan T.M."/>
            <person name="Smanski M.J."/>
            <person name="Chevrette M.G."/>
            <person name="De Carvalho L.P.S."/>
            <person name="Shen B."/>
        </authorList>
    </citation>
    <scope>NUCLEOTIDE SEQUENCE [LARGE SCALE GENOMIC DNA]</scope>
    <source>
        <strain evidence="2 3">NPDC050403</strain>
    </source>
</reference>
<dbReference type="Proteomes" id="UP001551695">
    <property type="component" value="Unassembled WGS sequence"/>
</dbReference>
<dbReference type="EMBL" id="JBFAKC010000005">
    <property type="protein sequence ID" value="MEV0708619.1"/>
    <property type="molecule type" value="Genomic_DNA"/>
</dbReference>
<keyword evidence="1" id="KW-0472">Membrane</keyword>
<evidence type="ECO:0000256" key="1">
    <source>
        <dbReference type="SAM" id="Phobius"/>
    </source>
</evidence>
<sequence>MTDTENVPSAQSRSVTELVEDASAQITGLVRDEIRLAELEMRTKGQRFGRGAGLAGAGALLAWYGGGALVAAVVLALALAVPGWAAASIVGAVLLVAGALLALAGKKDVQQASPPLPSEAIAGVEADIRTVKEGRNQ</sequence>
<organism evidence="2 3">
    <name type="scientific">Nocardia aurea</name>
    <dbReference type="NCBI Taxonomy" id="2144174"/>
    <lineage>
        <taxon>Bacteria</taxon>
        <taxon>Bacillati</taxon>
        <taxon>Actinomycetota</taxon>
        <taxon>Actinomycetes</taxon>
        <taxon>Mycobacteriales</taxon>
        <taxon>Nocardiaceae</taxon>
        <taxon>Nocardia</taxon>
    </lineage>
</organism>
<feature type="transmembrane region" description="Helical" evidence="1">
    <location>
        <begin position="84"/>
        <end position="104"/>
    </location>
</feature>
<evidence type="ECO:0000313" key="2">
    <source>
        <dbReference type="EMBL" id="MEV0708619.1"/>
    </source>
</evidence>
<accession>A0ABV3FT76</accession>
<feature type="transmembrane region" description="Helical" evidence="1">
    <location>
        <begin position="51"/>
        <end position="78"/>
    </location>
</feature>
<keyword evidence="3" id="KW-1185">Reference proteome</keyword>
<keyword evidence="1" id="KW-0812">Transmembrane</keyword>
<proteinExistence type="predicted"/>
<protein>
    <submittedName>
        <fullName evidence="2">Phage holin family protein</fullName>
    </submittedName>
</protein>